<feature type="region of interest" description="Disordered" evidence="1">
    <location>
        <begin position="1"/>
        <end position="123"/>
    </location>
</feature>
<gene>
    <name evidence="2" type="ORF">NDU88_002598</name>
</gene>
<comment type="caution">
    <text evidence="2">The sequence shown here is derived from an EMBL/GenBank/DDBJ whole genome shotgun (WGS) entry which is preliminary data.</text>
</comment>
<name>A0AAV7TN28_PLEWA</name>
<accession>A0AAV7TN28</accession>
<dbReference type="EMBL" id="JANPWB010000006">
    <property type="protein sequence ID" value="KAJ1177339.1"/>
    <property type="molecule type" value="Genomic_DNA"/>
</dbReference>
<dbReference type="AlphaFoldDB" id="A0AAV7TN28"/>
<keyword evidence="3" id="KW-1185">Reference proteome</keyword>
<evidence type="ECO:0000313" key="3">
    <source>
        <dbReference type="Proteomes" id="UP001066276"/>
    </source>
</evidence>
<sequence>MTPDFQVPGAVKLDNGLQDKEEENIENAMEEDETEDAKEGEETTDARAARPEGRAGSSDIPTETTDPVQKESTEETHKYRHVPGEAWLNKGSIASQEGNLGGTRETLRGRNTATHQYDIVPNS</sequence>
<protein>
    <submittedName>
        <fullName evidence="2">Uncharacterized protein</fullName>
    </submittedName>
</protein>
<feature type="compositionally biased region" description="Basic and acidic residues" evidence="1">
    <location>
        <begin position="40"/>
        <end position="53"/>
    </location>
</feature>
<reference evidence="2" key="1">
    <citation type="journal article" date="2022" name="bioRxiv">
        <title>Sequencing and chromosome-scale assembly of the giantPleurodeles waltlgenome.</title>
        <authorList>
            <person name="Brown T."/>
            <person name="Elewa A."/>
            <person name="Iarovenko S."/>
            <person name="Subramanian E."/>
            <person name="Araus A.J."/>
            <person name="Petzold A."/>
            <person name="Susuki M."/>
            <person name="Suzuki K.-i.T."/>
            <person name="Hayashi T."/>
            <person name="Toyoda A."/>
            <person name="Oliveira C."/>
            <person name="Osipova E."/>
            <person name="Leigh N.D."/>
            <person name="Simon A."/>
            <person name="Yun M.H."/>
        </authorList>
    </citation>
    <scope>NUCLEOTIDE SEQUENCE</scope>
    <source>
        <strain evidence="2">20211129_DDA</strain>
        <tissue evidence="2">Liver</tissue>
    </source>
</reference>
<dbReference type="Proteomes" id="UP001066276">
    <property type="component" value="Chromosome 3_2"/>
</dbReference>
<organism evidence="2 3">
    <name type="scientific">Pleurodeles waltl</name>
    <name type="common">Iberian ribbed newt</name>
    <dbReference type="NCBI Taxonomy" id="8319"/>
    <lineage>
        <taxon>Eukaryota</taxon>
        <taxon>Metazoa</taxon>
        <taxon>Chordata</taxon>
        <taxon>Craniata</taxon>
        <taxon>Vertebrata</taxon>
        <taxon>Euteleostomi</taxon>
        <taxon>Amphibia</taxon>
        <taxon>Batrachia</taxon>
        <taxon>Caudata</taxon>
        <taxon>Salamandroidea</taxon>
        <taxon>Salamandridae</taxon>
        <taxon>Pleurodelinae</taxon>
        <taxon>Pleurodeles</taxon>
    </lineage>
</organism>
<proteinExistence type="predicted"/>
<evidence type="ECO:0000313" key="2">
    <source>
        <dbReference type="EMBL" id="KAJ1177339.1"/>
    </source>
</evidence>
<feature type="compositionally biased region" description="Polar residues" evidence="1">
    <location>
        <begin position="109"/>
        <end position="123"/>
    </location>
</feature>
<feature type="compositionally biased region" description="Basic and acidic residues" evidence="1">
    <location>
        <begin position="68"/>
        <end position="77"/>
    </location>
</feature>
<evidence type="ECO:0000256" key="1">
    <source>
        <dbReference type="SAM" id="MobiDB-lite"/>
    </source>
</evidence>
<feature type="compositionally biased region" description="Acidic residues" evidence="1">
    <location>
        <begin position="20"/>
        <end position="39"/>
    </location>
</feature>